<dbReference type="Gene3D" id="2.40.50.140">
    <property type="entry name" value="Nucleic acid-binding proteins"/>
    <property type="match status" value="1"/>
</dbReference>
<evidence type="ECO:0000259" key="6">
    <source>
        <dbReference type="Pfam" id="PF21551"/>
    </source>
</evidence>
<dbReference type="GO" id="GO:0006397">
    <property type="term" value="P:mRNA processing"/>
    <property type="evidence" value="ECO:0007669"/>
    <property type="project" value="EnsemblFungi"/>
</dbReference>
<dbReference type="GO" id="GO:0000467">
    <property type="term" value="P:exonucleolytic trimming to generate mature 3'-end of 5.8S rRNA from tricistronic rRNA transcript (SSU-rRNA, 5.8S rRNA, LSU-rRNA)"/>
    <property type="evidence" value="ECO:0007669"/>
    <property type="project" value="EnsemblFungi"/>
</dbReference>
<dbReference type="PANTHER" id="PTHR12686:SF8">
    <property type="entry name" value="EXOSOME COMPLEX COMPONENT CSL4"/>
    <property type="match status" value="1"/>
</dbReference>
<proteinExistence type="predicted"/>
<dbReference type="OrthoDB" id="440760at2759"/>
<dbReference type="OMA" id="LMYPIDW"/>
<feature type="region of interest" description="Disordered" evidence="4">
    <location>
        <begin position="166"/>
        <end position="186"/>
    </location>
</feature>
<dbReference type="InterPro" id="IPR039771">
    <property type="entry name" value="Csl4"/>
</dbReference>
<sequence>MSYKEKLPTEVYPGQLICPLYHTEEDSGSAVVYRFVPGPGVMIQKYTVNGQPIQVLSATLLGTVKINEESIKNDDSDEKPSSATLNVNSEKDGKDGPNEEKNRLLKNIIISVSSRSSENDSTDIVVDDDFANHLPKEGDIVLTRVTRISLQRANVEILAVENNASPIDSGCGSKGSNPLAPKGGSTSFSISQASSDLGETFRGVIRAQDVRASDRDRVKITESFKPGDIVRAQVLSLGDGSNYYMTTARNDLGVVFAKASNGAGELMYAIDWETMIAPSTGTAELRKCAKPF</sequence>
<dbReference type="InterPro" id="IPR019495">
    <property type="entry name" value="EXOSC1_C"/>
</dbReference>
<evidence type="ECO:0000256" key="3">
    <source>
        <dbReference type="ARBA" id="ARBA00022835"/>
    </source>
</evidence>
<dbReference type="Proteomes" id="UP000006790">
    <property type="component" value="Chromosome 6"/>
</dbReference>
<dbReference type="FunCoup" id="G8JUS2">
    <property type="interactions" value="328"/>
</dbReference>
<protein>
    <submittedName>
        <fullName evidence="7">Uncharacterized protein</fullName>
    </submittedName>
</protein>
<feature type="domain" description="Exosome complex component CSL4 C-terminal" evidence="5">
    <location>
        <begin position="134"/>
        <end position="237"/>
    </location>
</feature>
<keyword evidence="8" id="KW-1185">Reference proteome</keyword>
<dbReference type="HOGENOM" id="CLU_067135_0_0_1"/>
<evidence type="ECO:0000256" key="2">
    <source>
        <dbReference type="ARBA" id="ARBA00022490"/>
    </source>
</evidence>
<dbReference type="InParanoid" id="G8JUS2"/>
<dbReference type="GO" id="GO:0070481">
    <property type="term" value="P:nuclear-transcribed mRNA catabolic process, non-stop decay"/>
    <property type="evidence" value="ECO:0007669"/>
    <property type="project" value="EnsemblFungi"/>
</dbReference>
<feature type="domain" description="Exosome complex component CSL4 N-terminal" evidence="6">
    <location>
        <begin position="12"/>
        <end position="68"/>
    </location>
</feature>
<feature type="compositionally biased region" description="Basic and acidic residues" evidence="4">
    <location>
        <begin position="89"/>
        <end position="100"/>
    </location>
</feature>
<dbReference type="RefSeq" id="XP_003647669.1">
    <property type="nucleotide sequence ID" value="XM_003647621.1"/>
</dbReference>
<comment type="subcellular location">
    <subcellularLocation>
        <location evidence="1">Nucleus</location>
        <location evidence="1">Nucleolus</location>
    </subcellularLocation>
</comment>
<dbReference type="Pfam" id="PF21551">
    <property type="entry name" value="CSL4_N"/>
    <property type="match status" value="1"/>
</dbReference>
<organism evidence="7 8">
    <name type="scientific">Eremothecium cymbalariae (strain CBS 270.75 / DBVPG 7215 / KCTC 17166 / NRRL Y-17582)</name>
    <name type="common">Yeast</name>
    <dbReference type="NCBI Taxonomy" id="931890"/>
    <lineage>
        <taxon>Eukaryota</taxon>
        <taxon>Fungi</taxon>
        <taxon>Dikarya</taxon>
        <taxon>Ascomycota</taxon>
        <taxon>Saccharomycotina</taxon>
        <taxon>Saccharomycetes</taxon>
        <taxon>Saccharomycetales</taxon>
        <taxon>Saccharomycetaceae</taxon>
        <taxon>Eremothecium</taxon>
    </lineage>
</organism>
<name>G8JUS2_ERECY</name>
<dbReference type="SUPFAM" id="SSF50249">
    <property type="entry name" value="Nucleic acid-binding proteins"/>
    <property type="match status" value="1"/>
</dbReference>
<dbReference type="GO" id="GO:0003723">
    <property type="term" value="F:RNA binding"/>
    <property type="evidence" value="ECO:0007669"/>
    <property type="project" value="InterPro"/>
</dbReference>
<reference evidence="8" key="1">
    <citation type="journal article" date="2012" name="G3 (Bethesda)">
        <title>Pichia sorbitophila, an interspecies yeast hybrid reveals early steps of genome resolution following polyploidization.</title>
        <authorList>
            <person name="Leh Louis V."/>
            <person name="Despons L."/>
            <person name="Friedrich A."/>
            <person name="Martin T."/>
            <person name="Durrens P."/>
            <person name="Casaregola S."/>
            <person name="Neuveglise C."/>
            <person name="Fairhead C."/>
            <person name="Marck C."/>
            <person name="Cruz J.A."/>
            <person name="Straub M.L."/>
            <person name="Kugler V."/>
            <person name="Sacerdot C."/>
            <person name="Uzunov Z."/>
            <person name="Thierry A."/>
            <person name="Weiss S."/>
            <person name="Bleykasten C."/>
            <person name="De Montigny J."/>
            <person name="Jacques N."/>
            <person name="Jung P."/>
            <person name="Lemaire M."/>
            <person name="Mallet S."/>
            <person name="Morel G."/>
            <person name="Richard G.F."/>
            <person name="Sarkar A."/>
            <person name="Savel G."/>
            <person name="Schacherer J."/>
            <person name="Seret M.L."/>
            <person name="Talla E."/>
            <person name="Samson G."/>
            <person name="Jubin C."/>
            <person name="Poulain J."/>
            <person name="Vacherie B."/>
            <person name="Barbe V."/>
            <person name="Pelletier E."/>
            <person name="Sherman D.J."/>
            <person name="Westhof E."/>
            <person name="Weissenbach J."/>
            <person name="Baret P.V."/>
            <person name="Wincker P."/>
            <person name="Gaillardin C."/>
            <person name="Dujon B."/>
            <person name="Souciet J.L."/>
        </authorList>
    </citation>
    <scope>NUCLEOTIDE SEQUENCE [LARGE SCALE GENOMIC DNA]</scope>
    <source>
        <strain evidence="8">CBS 270.75 / DBVPG 7215 / KCTC 17166 / NRRL Y-17582</strain>
    </source>
</reference>
<dbReference type="GeneID" id="11471184"/>
<dbReference type="GO" id="GO:0071038">
    <property type="term" value="P:TRAMP-dependent tRNA surveillance pathway"/>
    <property type="evidence" value="ECO:0007669"/>
    <property type="project" value="EnsemblFungi"/>
</dbReference>
<dbReference type="EMBL" id="CP002502">
    <property type="protein sequence ID" value="AET40852.1"/>
    <property type="molecule type" value="Genomic_DNA"/>
</dbReference>
<dbReference type="eggNOG" id="KOG3409">
    <property type="taxonomic scope" value="Eukaryota"/>
</dbReference>
<dbReference type="GO" id="GO:0000176">
    <property type="term" value="C:nuclear exosome (RNase complex)"/>
    <property type="evidence" value="ECO:0007669"/>
    <property type="project" value="EnsemblFungi"/>
</dbReference>
<keyword evidence="2" id="KW-0963">Cytoplasm</keyword>
<dbReference type="GO" id="GO:0005730">
    <property type="term" value="C:nucleolus"/>
    <property type="evidence" value="ECO:0007669"/>
    <property type="project" value="UniProtKB-SubCell"/>
</dbReference>
<evidence type="ECO:0000313" key="8">
    <source>
        <dbReference type="Proteomes" id="UP000006790"/>
    </source>
</evidence>
<dbReference type="InterPro" id="IPR048626">
    <property type="entry name" value="CSL4_N"/>
</dbReference>
<dbReference type="GO" id="GO:0071035">
    <property type="term" value="P:nuclear polyadenylation-dependent rRNA catabolic process"/>
    <property type="evidence" value="ECO:0007669"/>
    <property type="project" value="EnsemblFungi"/>
</dbReference>
<keyword evidence="3" id="KW-0271">Exosome</keyword>
<dbReference type="PANTHER" id="PTHR12686">
    <property type="entry name" value="3'-5' EXORIBONUCLEASE CSL4-RELATED"/>
    <property type="match status" value="1"/>
</dbReference>
<dbReference type="Pfam" id="PF10447">
    <property type="entry name" value="EXOSC1"/>
    <property type="match status" value="1"/>
</dbReference>
<dbReference type="FunFam" id="2.40.50.140:FF:000312">
    <property type="entry name" value="Exosome complex component CSL4"/>
    <property type="match status" value="1"/>
</dbReference>
<feature type="region of interest" description="Disordered" evidence="4">
    <location>
        <begin position="71"/>
        <end position="100"/>
    </location>
</feature>
<evidence type="ECO:0000313" key="7">
    <source>
        <dbReference type="EMBL" id="AET40852.1"/>
    </source>
</evidence>
<dbReference type="STRING" id="931890.G8JUS2"/>
<dbReference type="InterPro" id="IPR012340">
    <property type="entry name" value="NA-bd_OB-fold"/>
</dbReference>
<evidence type="ECO:0000256" key="1">
    <source>
        <dbReference type="ARBA" id="ARBA00004604"/>
    </source>
</evidence>
<feature type="compositionally biased region" description="Basic and acidic residues" evidence="4">
    <location>
        <begin position="71"/>
        <end position="80"/>
    </location>
</feature>
<evidence type="ECO:0000259" key="5">
    <source>
        <dbReference type="Pfam" id="PF10447"/>
    </source>
</evidence>
<dbReference type="KEGG" id="erc:Ecym_6482"/>
<evidence type="ECO:0000256" key="4">
    <source>
        <dbReference type="SAM" id="MobiDB-lite"/>
    </source>
</evidence>
<gene>
    <name evidence="7" type="ordered locus">Ecym_6482</name>
</gene>
<dbReference type="GO" id="GO:0000177">
    <property type="term" value="C:cytoplasmic exosome (RNase complex)"/>
    <property type="evidence" value="ECO:0007669"/>
    <property type="project" value="EnsemblFungi"/>
</dbReference>
<dbReference type="AlphaFoldDB" id="G8JUS2"/>
<accession>G8JUS2</accession>
<dbReference type="CDD" id="cd05791">
    <property type="entry name" value="S1_CSL4"/>
    <property type="match status" value="1"/>
</dbReference>
<dbReference type="Gene3D" id="2.40.50.880">
    <property type="match status" value="1"/>
</dbReference>